<protein>
    <submittedName>
        <fullName evidence="1">Uncharacterized protein</fullName>
    </submittedName>
</protein>
<evidence type="ECO:0000313" key="1">
    <source>
        <dbReference type="EMBL" id="MBK5897563.1"/>
    </source>
</evidence>
<gene>
    <name evidence="1" type="ORF">JJN12_07200</name>
</gene>
<dbReference type="RefSeq" id="WP_208429038.1">
    <property type="nucleotide sequence ID" value="NZ_JAEPRJ010000001.1"/>
</dbReference>
<evidence type="ECO:0000313" key="2">
    <source>
        <dbReference type="Proteomes" id="UP000604730"/>
    </source>
</evidence>
<comment type="caution">
    <text evidence="1">The sequence shown here is derived from an EMBL/GenBank/DDBJ whole genome shotgun (WGS) entry which is preliminary data.</text>
</comment>
<dbReference type="Proteomes" id="UP000604730">
    <property type="component" value="Unassembled WGS sequence"/>
</dbReference>
<keyword evidence="2" id="KW-1185">Reference proteome</keyword>
<name>A0ABS1J213_9FIRM</name>
<organism evidence="1 2">
    <name type="scientific">Catonella massiliensis</name>
    <dbReference type="NCBI Taxonomy" id="2799636"/>
    <lineage>
        <taxon>Bacteria</taxon>
        <taxon>Bacillati</taxon>
        <taxon>Bacillota</taxon>
        <taxon>Clostridia</taxon>
        <taxon>Lachnospirales</taxon>
        <taxon>Lachnospiraceae</taxon>
        <taxon>Catonella</taxon>
    </lineage>
</organism>
<proteinExistence type="predicted"/>
<accession>A0ABS1J213</accession>
<sequence>MDNSEADRLWDIISTQFIPSWDDIEEVEPDEWDLQMLKDIENDPDCKTFE</sequence>
<dbReference type="EMBL" id="JAEPRJ010000001">
    <property type="protein sequence ID" value="MBK5897563.1"/>
    <property type="molecule type" value="Genomic_DNA"/>
</dbReference>
<reference evidence="1 2" key="1">
    <citation type="submission" date="2021-01" db="EMBL/GenBank/DDBJ databases">
        <title>Isolation and description of Catonella massiliensis sp. nov., a novel Catonella species, isolated from a stable periodontitis subject.</title>
        <authorList>
            <person name="Antezack A."/>
            <person name="Boxberger M."/>
            <person name="La Scola B."/>
            <person name="Monnet-Corti V."/>
        </authorList>
    </citation>
    <scope>NUCLEOTIDE SEQUENCE [LARGE SCALE GENOMIC DNA]</scope>
    <source>
        <strain evidence="1 2">Marseille-Q4567</strain>
    </source>
</reference>